<dbReference type="InterPro" id="IPR050109">
    <property type="entry name" value="HTH-type_TetR-like_transc_reg"/>
</dbReference>
<dbReference type="GO" id="GO:0003700">
    <property type="term" value="F:DNA-binding transcription factor activity"/>
    <property type="evidence" value="ECO:0007669"/>
    <property type="project" value="TreeGrafter"/>
</dbReference>
<dbReference type="OrthoDB" id="9809772at2"/>
<dbReference type="Gene3D" id="1.10.357.10">
    <property type="entry name" value="Tetracycline Repressor, domain 2"/>
    <property type="match status" value="1"/>
</dbReference>
<organism evidence="4 5">
    <name type="scientific">Acidiferrobacter thiooxydans</name>
    <dbReference type="NCBI Taxonomy" id="163359"/>
    <lineage>
        <taxon>Bacteria</taxon>
        <taxon>Pseudomonadati</taxon>
        <taxon>Pseudomonadota</taxon>
        <taxon>Gammaproteobacteria</taxon>
        <taxon>Acidiferrobacterales</taxon>
        <taxon>Acidiferrobacteraceae</taxon>
        <taxon>Acidiferrobacter</taxon>
    </lineage>
</organism>
<dbReference type="PANTHER" id="PTHR30055:SF234">
    <property type="entry name" value="HTH-TYPE TRANSCRIPTIONAL REGULATOR BETI"/>
    <property type="match status" value="1"/>
</dbReference>
<protein>
    <submittedName>
        <fullName evidence="4">TetR/AcrR family transcriptional regulator</fullName>
    </submittedName>
</protein>
<keyword evidence="1" id="KW-0805">Transcription regulation</keyword>
<reference evidence="4 5" key="1">
    <citation type="submission" date="2018-02" db="EMBL/GenBank/DDBJ databases">
        <title>Insights into the biology of acidophilic members of the Acidiferrobacteraceae family derived from comparative genomic analyses.</title>
        <authorList>
            <person name="Issotta F."/>
            <person name="Thyssen C."/>
            <person name="Mena C."/>
            <person name="Moya A."/>
            <person name="Bellenberg S."/>
            <person name="Sproer C."/>
            <person name="Covarrubias P.C."/>
            <person name="Sand W."/>
            <person name="Quatrini R."/>
            <person name="Vera M."/>
        </authorList>
    </citation>
    <scope>NUCLEOTIDE SEQUENCE [LARGE SCALE GENOMIC DNA]</scope>
    <source>
        <strain evidence="5">m-1</strain>
    </source>
</reference>
<dbReference type="SUPFAM" id="SSF46689">
    <property type="entry name" value="Homeodomain-like"/>
    <property type="match status" value="1"/>
</dbReference>
<dbReference type="Proteomes" id="UP000253250">
    <property type="component" value="Unassembled WGS sequence"/>
</dbReference>
<gene>
    <name evidence="4" type="ORF">C4900_06715</name>
</gene>
<sequence>MTRGPGPSTYTRLIEATWEELRERGFKAARLDRIAARAGVTKGALYHHFPDKRSLAVTTLLETMGREIDQLWIQPLASEGDPLPRLSAGLARHIATGEACTHHSLPRLIAELVAHDPAAQLLISERLAHWRKRLGTGLTRARHAGFVQADIDCEAAALFILSAWEGCRETMRYAHPSTLSRCGQELLRYIGALRAPTDAAASDRRDVAPAPPAGKRSGTA</sequence>
<dbReference type="PRINTS" id="PR00455">
    <property type="entry name" value="HTHTETR"/>
</dbReference>
<evidence type="ECO:0000256" key="1">
    <source>
        <dbReference type="ARBA" id="ARBA00023015"/>
    </source>
</evidence>
<keyword evidence="3" id="KW-0804">Transcription</keyword>
<name>A0A1C2G340_9GAMM</name>
<evidence type="ECO:0000313" key="4">
    <source>
        <dbReference type="EMBL" id="RCN59381.1"/>
    </source>
</evidence>
<keyword evidence="5" id="KW-1185">Reference proteome</keyword>
<evidence type="ECO:0000256" key="2">
    <source>
        <dbReference type="ARBA" id="ARBA00023125"/>
    </source>
</evidence>
<keyword evidence="2" id="KW-0238">DNA-binding</keyword>
<dbReference type="InterPro" id="IPR001647">
    <property type="entry name" value="HTH_TetR"/>
</dbReference>
<dbReference type="PROSITE" id="PS50977">
    <property type="entry name" value="HTH_TETR_2"/>
    <property type="match status" value="1"/>
</dbReference>
<proteinExistence type="predicted"/>
<dbReference type="InterPro" id="IPR036271">
    <property type="entry name" value="Tet_transcr_reg_TetR-rel_C_sf"/>
</dbReference>
<evidence type="ECO:0000256" key="3">
    <source>
        <dbReference type="ARBA" id="ARBA00023163"/>
    </source>
</evidence>
<dbReference type="GO" id="GO:0000976">
    <property type="term" value="F:transcription cis-regulatory region binding"/>
    <property type="evidence" value="ECO:0007669"/>
    <property type="project" value="TreeGrafter"/>
</dbReference>
<accession>A0A1C2G340</accession>
<dbReference type="InterPro" id="IPR009057">
    <property type="entry name" value="Homeodomain-like_sf"/>
</dbReference>
<dbReference type="RefSeq" id="WP_065969343.1">
    <property type="nucleotide sequence ID" value="NZ_CP080624.1"/>
</dbReference>
<dbReference type="Pfam" id="PF00440">
    <property type="entry name" value="TetR_N"/>
    <property type="match status" value="1"/>
</dbReference>
<evidence type="ECO:0000313" key="5">
    <source>
        <dbReference type="Proteomes" id="UP000253250"/>
    </source>
</evidence>
<dbReference type="SUPFAM" id="SSF48498">
    <property type="entry name" value="Tetracyclin repressor-like, C-terminal domain"/>
    <property type="match status" value="1"/>
</dbReference>
<dbReference type="AlphaFoldDB" id="A0A1C2G340"/>
<dbReference type="EMBL" id="PSYR01000001">
    <property type="protein sequence ID" value="RCN59381.1"/>
    <property type="molecule type" value="Genomic_DNA"/>
</dbReference>
<dbReference type="PANTHER" id="PTHR30055">
    <property type="entry name" value="HTH-TYPE TRANSCRIPTIONAL REGULATOR RUTR"/>
    <property type="match status" value="1"/>
</dbReference>
<dbReference type="STRING" id="163359.A9R16_09345"/>
<comment type="caution">
    <text evidence="4">The sequence shown here is derived from an EMBL/GenBank/DDBJ whole genome shotgun (WGS) entry which is preliminary data.</text>
</comment>